<evidence type="ECO:0000313" key="9">
    <source>
        <dbReference type="EMBL" id="SDU73324.1"/>
    </source>
</evidence>
<evidence type="ECO:0000256" key="4">
    <source>
        <dbReference type="ARBA" id="ARBA00022692"/>
    </source>
</evidence>
<reference evidence="9 10" key="1">
    <citation type="submission" date="2016-10" db="EMBL/GenBank/DDBJ databases">
        <authorList>
            <person name="de Groot N.N."/>
        </authorList>
    </citation>
    <scope>NUCLEOTIDE SEQUENCE [LARGE SCALE GENOMIC DNA]</scope>
    <source>
        <strain evidence="9 10">DSM 44215</strain>
    </source>
</reference>
<dbReference type="STRING" id="158898.SAMN04488548_1343941"/>
<dbReference type="GO" id="GO:0005886">
    <property type="term" value="C:plasma membrane"/>
    <property type="evidence" value="ECO:0007669"/>
    <property type="project" value="UniProtKB-SubCell"/>
</dbReference>
<dbReference type="PANTHER" id="PTHR30151">
    <property type="entry name" value="ALKANE SULFONATE ABC TRANSPORTER-RELATED, MEMBRANE SUBUNIT"/>
    <property type="match status" value="1"/>
</dbReference>
<evidence type="ECO:0000256" key="3">
    <source>
        <dbReference type="ARBA" id="ARBA00022475"/>
    </source>
</evidence>
<organism evidence="9 10">
    <name type="scientific">Gordonia westfalica</name>
    <dbReference type="NCBI Taxonomy" id="158898"/>
    <lineage>
        <taxon>Bacteria</taxon>
        <taxon>Bacillati</taxon>
        <taxon>Actinomycetota</taxon>
        <taxon>Actinomycetes</taxon>
        <taxon>Mycobacteriales</taxon>
        <taxon>Gordoniaceae</taxon>
        <taxon>Gordonia</taxon>
    </lineage>
</organism>
<keyword evidence="2 7" id="KW-0813">Transport</keyword>
<dbReference type="SUPFAM" id="SSF161098">
    <property type="entry name" value="MetI-like"/>
    <property type="match status" value="1"/>
</dbReference>
<feature type="transmembrane region" description="Helical" evidence="7">
    <location>
        <begin position="80"/>
        <end position="104"/>
    </location>
</feature>
<feature type="domain" description="ABC transmembrane type-1" evidence="8">
    <location>
        <begin position="73"/>
        <end position="253"/>
    </location>
</feature>
<evidence type="ECO:0000256" key="1">
    <source>
        <dbReference type="ARBA" id="ARBA00004651"/>
    </source>
</evidence>
<dbReference type="Proteomes" id="UP000183180">
    <property type="component" value="Unassembled WGS sequence"/>
</dbReference>
<evidence type="ECO:0000256" key="7">
    <source>
        <dbReference type="RuleBase" id="RU363032"/>
    </source>
</evidence>
<dbReference type="InterPro" id="IPR000515">
    <property type="entry name" value="MetI-like"/>
</dbReference>
<comment type="similarity">
    <text evidence="7">Belongs to the binding-protein-dependent transport system permease family.</text>
</comment>
<dbReference type="PANTHER" id="PTHR30151:SF0">
    <property type="entry name" value="ABC TRANSPORTER PERMEASE PROTEIN MJ0413-RELATED"/>
    <property type="match status" value="1"/>
</dbReference>
<dbReference type="AlphaFoldDB" id="A0A1H2KXX7"/>
<dbReference type="Gene3D" id="1.10.3720.10">
    <property type="entry name" value="MetI-like"/>
    <property type="match status" value="1"/>
</dbReference>
<keyword evidence="5 7" id="KW-1133">Transmembrane helix</keyword>
<gene>
    <name evidence="9" type="ORF">SAMN04488548_1343941</name>
</gene>
<evidence type="ECO:0000256" key="2">
    <source>
        <dbReference type="ARBA" id="ARBA00022448"/>
    </source>
</evidence>
<keyword evidence="4 7" id="KW-0812">Transmembrane</keyword>
<feature type="transmembrane region" description="Helical" evidence="7">
    <location>
        <begin position="229"/>
        <end position="249"/>
    </location>
</feature>
<dbReference type="Pfam" id="PF00528">
    <property type="entry name" value="BPD_transp_1"/>
    <property type="match status" value="1"/>
</dbReference>
<accession>A0A1H2KXX7</accession>
<name>A0A1H2KXX7_9ACTN</name>
<dbReference type="CDD" id="cd06261">
    <property type="entry name" value="TM_PBP2"/>
    <property type="match status" value="1"/>
</dbReference>
<proteinExistence type="inferred from homology"/>
<dbReference type="InterPro" id="IPR035906">
    <property type="entry name" value="MetI-like_sf"/>
</dbReference>
<keyword evidence="6 7" id="KW-0472">Membrane</keyword>
<dbReference type="PROSITE" id="PS50928">
    <property type="entry name" value="ABC_TM1"/>
    <property type="match status" value="1"/>
</dbReference>
<evidence type="ECO:0000256" key="5">
    <source>
        <dbReference type="ARBA" id="ARBA00022989"/>
    </source>
</evidence>
<evidence type="ECO:0000256" key="6">
    <source>
        <dbReference type="ARBA" id="ARBA00023136"/>
    </source>
</evidence>
<protein>
    <submittedName>
        <fullName evidence="9">NitT/TauT family transport system permease protein</fullName>
    </submittedName>
</protein>
<feature type="transmembrane region" description="Helical" evidence="7">
    <location>
        <begin position="111"/>
        <end position="130"/>
    </location>
</feature>
<keyword evidence="3" id="KW-1003">Cell membrane</keyword>
<dbReference type="EMBL" id="FNLM01000034">
    <property type="protein sequence ID" value="SDU73324.1"/>
    <property type="molecule type" value="Genomic_DNA"/>
</dbReference>
<comment type="subcellular location">
    <subcellularLocation>
        <location evidence="1 7">Cell membrane</location>
        <topology evidence="1 7">Multi-pass membrane protein</topology>
    </subcellularLocation>
</comment>
<dbReference type="GO" id="GO:0055085">
    <property type="term" value="P:transmembrane transport"/>
    <property type="evidence" value="ECO:0007669"/>
    <property type="project" value="InterPro"/>
</dbReference>
<feature type="transmembrane region" description="Helical" evidence="7">
    <location>
        <begin position="12"/>
        <end position="30"/>
    </location>
</feature>
<evidence type="ECO:0000259" key="8">
    <source>
        <dbReference type="PROSITE" id="PS50928"/>
    </source>
</evidence>
<evidence type="ECO:0000313" key="10">
    <source>
        <dbReference type="Proteomes" id="UP000183180"/>
    </source>
</evidence>
<feature type="transmembrane region" description="Helical" evidence="7">
    <location>
        <begin position="136"/>
        <end position="154"/>
    </location>
</feature>
<sequence>MTRWVTRFRPADLILEVAGIGLVMLFWYAATLVTTRSQVPTIGQTLSAIQDGWNGIPAVQFFDFSTGGIKSALVFTTVHVVAGVGVGSIAGLLVGVILAVFPVFRSYAQPVLIVAGTVPLMVLLPFLLIWFGTSTFAQTGLVVVSAFITVAVSVQSSAMTVMGQYANYARTLGASETTVVTRVMLPAIVPNAMSAIRVSLAAGWGWQCVAELVGGNNGAGRIIKATANIGAVDAIFAMLLCVVVTALLVDGAVTTLGKLLTRWQA</sequence>